<dbReference type="GO" id="GO:0006355">
    <property type="term" value="P:regulation of DNA-templated transcription"/>
    <property type="evidence" value="ECO:0007669"/>
    <property type="project" value="InterPro"/>
</dbReference>
<evidence type="ECO:0000256" key="1">
    <source>
        <dbReference type="ARBA" id="ARBA00006992"/>
    </source>
</evidence>
<feature type="compositionally biased region" description="Low complexity" evidence="2">
    <location>
        <begin position="784"/>
        <end position="805"/>
    </location>
</feature>
<sequence>GVFQTLVERHFPASTRGRALDIIKQVSNSHKNRDSPNLWKRKKAEGEPPQKKQKKEDSSDPESNASSSDVSDIGFMSTSDSDASSSEDEEHNPFANGWNSDDDDPWCKKKKRKRESPKKQKKLKKKKKASKKKDKESDSNEEEDDEFDRALTKAGLLNKTPTQFDSHSGNWEKASAMKSELLGRIEYLGERLPPNTLDQLIDDLGGPENVAEMTGRKSRVVSTDDGVQFESRSESDVPLEILNLTEKQRFMDGEKFIAIISEAASSGISLQADRRAANQRRRVHITLELPWSADRAIQQFGRTHRSNQVSSPEYLFLISELAGERRFAATVAKRLESLGALTHGDRRATESRDLSRFNIDNKYGRLALEAVMKSVIDMQTDVHGVAPPKSYEGDFFKNVKEALIGVGMISVDPKTGYTSLEKDFSSISKFLNRILGMKVAVQNALFTYFTDTLTSIILDAKRSGRWDMGIMDLGSGEEKVRKIETRVFVGNTATNTAKTELTKFAVERGMPWHTALEIWRRCGTTDEGFYCALQDRGCRKTAILVVYHSKNKKREQLFSVYRPNMGRQARCETLAEVKKKYKKCLPDVAEPLWQDQYQASEAQCSHRYWRGSCRKLTLGQPCDFGLRTRFYHVLSGSVLSVWGKVEGVLVSLTASSRMQIIRLRTEDNQRIVGSMIPSNSVAAVEHVLAQDSAKNYTEKHDNPFNYQPFIPGSVGSNFIGTTGNRINVSSSKPPRPAVQVHPRPTSANISRSNNITFVNDSSIEEKSSPTTVSTPPQLPPPTSEPNNSNSSPPVEEVLEPPELLSMPTLVW</sequence>
<dbReference type="InterPro" id="IPR057332">
    <property type="entry name" value="SBNO_a/b_dom"/>
</dbReference>
<dbReference type="InterPro" id="IPR026741">
    <property type="entry name" value="SNO"/>
</dbReference>
<keyword evidence="6" id="KW-1185">Reference proteome</keyword>
<dbReference type="EMBL" id="BMAT01007957">
    <property type="protein sequence ID" value="GFR75123.1"/>
    <property type="molecule type" value="Genomic_DNA"/>
</dbReference>
<dbReference type="SUPFAM" id="SSF52540">
    <property type="entry name" value="P-loop containing nucleoside triphosphate hydrolases"/>
    <property type="match status" value="1"/>
</dbReference>
<evidence type="ECO:0000313" key="5">
    <source>
        <dbReference type="EMBL" id="GFR75123.1"/>
    </source>
</evidence>
<gene>
    <name evidence="5" type="ORF">ElyMa_003911800</name>
</gene>
<comment type="caution">
    <text evidence="5">The sequence shown here is derived from an EMBL/GenBank/DDBJ whole genome shotgun (WGS) entry which is preliminary data.</text>
</comment>
<reference evidence="5 6" key="1">
    <citation type="journal article" date="2021" name="Elife">
        <title>Chloroplast acquisition without the gene transfer in kleptoplastic sea slugs, Plakobranchus ocellatus.</title>
        <authorList>
            <person name="Maeda T."/>
            <person name="Takahashi S."/>
            <person name="Yoshida T."/>
            <person name="Shimamura S."/>
            <person name="Takaki Y."/>
            <person name="Nagai Y."/>
            <person name="Toyoda A."/>
            <person name="Suzuki Y."/>
            <person name="Arimoto A."/>
            <person name="Ishii H."/>
            <person name="Satoh N."/>
            <person name="Nishiyama T."/>
            <person name="Hasebe M."/>
            <person name="Maruyama T."/>
            <person name="Minagawa J."/>
            <person name="Obokata J."/>
            <person name="Shigenobu S."/>
        </authorList>
    </citation>
    <scope>NUCLEOTIDE SEQUENCE [LARGE SCALE GENOMIC DNA]</scope>
</reference>
<dbReference type="PANTHER" id="PTHR12706:SF30">
    <property type="entry name" value="PROTEIN STRAWBERRY NOTCH-RELATED"/>
    <property type="match status" value="1"/>
</dbReference>
<dbReference type="GO" id="GO:0042393">
    <property type="term" value="F:histone binding"/>
    <property type="evidence" value="ECO:0007669"/>
    <property type="project" value="TreeGrafter"/>
</dbReference>
<dbReference type="InterPro" id="IPR027417">
    <property type="entry name" value="P-loop_NTPase"/>
</dbReference>
<dbReference type="GO" id="GO:0031490">
    <property type="term" value="F:chromatin DNA binding"/>
    <property type="evidence" value="ECO:0007669"/>
    <property type="project" value="TreeGrafter"/>
</dbReference>
<feature type="region of interest" description="Disordered" evidence="2">
    <location>
        <begin position="24"/>
        <end position="147"/>
    </location>
</feature>
<feature type="compositionally biased region" description="Basic and acidic residues" evidence="2">
    <location>
        <begin position="44"/>
        <end position="58"/>
    </location>
</feature>
<comment type="similarity">
    <text evidence="1">Belongs to the SBNO family.</text>
</comment>
<proteinExistence type="inferred from homology"/>
<dbReference type="InterPro" id="IPR026937">
    <property type="entry name" value="SBNO_Helicase_C_dom"/>
</dbReference>
<feature type="non-terminal residue" evidence="5">
    <location>
        <position position="1"/>
    </location>
</feature>
<feature type="compositionally biased region" description="Polar residues" evidence="2">
    <location>
        <begin position="745"/>
        <end position="761"/>
    </location>
</feature>
<dbReference type="AlphaFoldDB" id="A0AAV4FQW1"/>
<dbReference type="Pfam" id="PF25373">
    <property type="entry name" value="SBNO"/>
    <property type="match status" value="1"/>
</dbReference>
<evidence type="ECO:0000259" key="4">
    <source>
        <dbReference type="Pfam" id="PF25373"/>
    </source>
</evidence>
<evidence type="ECO:0000313" key="6">
    <source>
        <dbReference type="Proteomes" id="UP000762676"/>
    </source>
</evidence>
<feature type="compositionally biased region" description="Low complexity" evidence="2">
    <location>
        <begin position="61"/>
        <end position="84"/>
    </location>
</feature>
<evidence type="ECO:0000256" key="2">
    <source>
        <dbReference type="SAM" id="MobiDB-lite"/>
    </source>
</evidence>
<dbReference type="PANTHER" id="PTHR12706">
    <property type="entry name" value="STRAWBERRY NOTCH-RELATED"/>
    <property type="match status" value="1"/>
</dbReference>
<dbReference type="Pfam" id="PF13871">
    <property type="entry name" value="Helicase_C_4"/>
    <property type="match status" value="1"/>
</dbReference>
<evidence type="ECO:0000259" key="3">
    <source>
        <dbReference type="Pfam" id="PF13871"/>
    </source>
</evidence>
<feature type="region of interest" description="Disordered" evidence="2">
    <location>
        <begin position="728"/>
        <end position="811"/>
    </location>
</feature>
<dbReference type="Proteomes" id="UP000762676">
    <property type="component" value="Unassembled WGS sequence"/>
</dbReference>
<feature type="compositionally biased region" description="Basic residues" evidence="2">
    <location>
        <begin position="108"/>
        <end position="132"/>
    </location>
</feature>
<protein>
    <submittedName>
        <fullName evidence="5">Strawberry notch-like protein 1</fullName>
    </submittedName>
</protein>
<feature type="domain" description="SBNO alpha/beta" evidence="4">
    <location>
        <begin position="510"/>
        <end position="627"/>
    </location>
</feature>
<accession>A0AAV4FQW1</accession>
<dbReference type="GO" id="GO:0005634">
    <property type="term" value="C:nucleus"/>
    <property type="evidence" value="ECO:0007669"/>
    <property type="project" value="TreeGrafter"/>
</dbReference>
<feature type="domain" description="Strawberry notch helicase C" evidence="3">
    <location>
        <begin position="195"/>
        <end position="472"/>
    </location>
</feature>
<organism evidence="5 6">
    <name type="scientific">Elysia marginata</name>
    <dbReference type="NCBI Taxonomy" id="1093978"/>
    <lineage>
        <taxon>Eukaryota</taxon>
        <taxon>Metazoa</taxon>
        <taxon>Spiralia</taxon>
        <taxon>Lophotrochozoa</taxon>
        <taxon>Mollusca</taxon>
        <taxon>Gastropoda</taxon>
        <taxon>Heterobranchia</taxon>
        <taxon>Euthyneura</taxon>
        <taxon>Panpulmonata</taxon>
        <taxon>Sacoglossa</taxon>
        <taxon>Placobranchoidea</taxon>
        <taxon>Plakobranchidae</taxon>
        <taxon>Elysia</taxon>
    </lineage>
</organism>
<name>A0AAV4FQW1_9GAST</name>